<name>X0SBW1_9ZZZZ</name>
<reference evidence="2" key="1">
    <citation type="journal article" date="2014" name="Front. Microbiol.">
        <title>High frequency of phylogenetically diverse reductive dehalogenase-homologous genes in deep subseafloor sedimentary metagenomes.</title>
        <authorList>
            <person name="Kawai M."/>
            <person name="Futagami T."/>
            <person name="Toyoda A."/>
            <person name="Takaki Y."/>
            <person name="Nishi S."/>
            <person name="Hori S."/>
            <person name="Arai W."/>
            <person name="Tsubouchi T."/>
            <person name="Morono Y."/>
            <person name="Uchiyama I."/>
            <person name="Ito T."/>
            <person name="Fujiyama A."/>
            <person name="Inagaki F."/>
            <person name="Takami H."/>
        </authorList>
    </citation>
    <scope>NUCLEOTIDE SEQUENCE</scope>
    <source>
        <strain evidence="2">Expedition CK06-06</strain>
    </source>
</reference>
<proteinExistence type="predicted"/>
<evidence type="ECO:0000313" key="2">
    <source>
        <dbReference type="EMBL" id="GAF78489.1"/>
    </source>
</evidence>
<sequence length="199" mass="22754">MALTTEEVDICNQALGKFGAKRFTFGDVTSTPSVLCLLHYPQTRDALLRSYQWRFAKDRSALSTNGTPEFEWDYQFALPDDFLMMRSIYENRFSEENLRSYALEGNLLLTNENSMQIRYIKKVTDTTEFDPLFTEVLILTLAIKLVIPLTGGGSGGLNMEEKLRKELKILIRDVRALDGQESNTTGQDNLETWNDARYA</sequence>
<protein>
    <submittedName>
        <fullName evidence="2">Uncharacterized protein</fullName>
    </submittedName>
</protein>
<organism evidence="2">
    <name type="scientific">marine sediment metagenome</name>
    <dbReference type="NCBI Taxonomy" id="412755"/>
    <lineage>
        <taxon>unclassified sequences</taxon>
        <taxon>metagenomes</taxon>
        <taxon>ecological metagenomes</taxon>
    </lineage>
</organism>
<accession>X0SBW1</accession>
<dbReference type="AlphaFoldDB" id="X0SBW1"/>
<evidence type="ECO:0000256" key="1">
    <source>
        <dbReference type="SAM" id="MobiDB-lite"/>
    </source>
</evidence>
<dbReference type="EMBL" id="BARS01005774">
    <property type="protein sequence ID" value="GAF78489.1"/>
    <property type="molecule type" value="Genomic_DNA"/>
</dbReference>
<comment type="caution">
    <text evidence="2">The sequence shown here is derived from an EMBL/GenBank/DDBJ whole genome shotgun (WGS) entry which is preliminary data.</text>
</comment>
<feature type="region of interest" description="Disordered" evidence="1">
    <location>
        <begin position="180"/>
        <end position="199"/>
    </location>
</feature>
<gene>
    <name evidence="2" type="ORF">S01H1_11328</name>
</gene>
<feature type="compositionally biased region" description="Polar residues" evidence="1">
    <location>
        <begin position="180"/>
        <end position="192"/>
    </location>
</feature>